<reference evidence="2" key="3">
    <citation type="submission" date="2025-09" db="UniProtKB">
        <authorList>
            <consortium name="Ensembl"/>
        </authorList>
    </citation>
    <scope>IDENTIFICATION</scope>
</reference>
<dbReference type="GO" id="GO:0070120">
    <property type="term" value="P:ciliary neurotrophic factor-mediated signaling pathway"/>
    <property type="evidence" value="ECO:0007669"/>
    <property type="project" value="InterPro"/>
</dbReference>
<dbReference type="GO" id="GO:0005127">
    <property type="term" value="F:ciliary neurotrophic factor receptor binding"/>
    <property type="evidence" value="ECO:0007669"/>
    <property type="project" value="InterPro"/>
</dbReference>
<gene>
    <name evidence="2" type="primary">CNTF</name>
</gene>
<evidence type="ECO:0008006" key="4">
    <source>
        <dbReference type="Google" id="ProtNLM"/>
    </source>
</evidence>
<feature type="compositionally biased region" description="Basic residues" evidence="1">
    <location>
        <begin position="190"/>
        <end position="203"/>
    </location>
</feature>
<evidence type="ECO:0000256" key="1">
    <source>
        <dbReference type="SAM" id="MobiDB-lite"/>
    </source>
</evidence>
<dbReference type="PANTHER" id="PTHR15196:SF1">
    <property type="entry name" value="CILIARY NEUROTROPHIC FACTOR"/>
    <property type="match status" value="1"/>
</dbReference>
<protein>
    <recommendedName>
        <fullName evidence="4">Ciliary neurotrophic factor</fullName>
    </recommendedName>
</protein>
<dbReference type="PANTHER" id="PTHR15196">
    <property type="entry name" value="CILIARY NEUROTROPHIC FACTOR"/>
    <property type="match status" value="1"/>
</dbReference>
<organism evidence="2 3">
    <name type="scientific">Esox lucius</name>
    <name type="common">Northern pike</name>
    <dbReference type="NCBI Taxonomy" id="8010"/>
    <lineage>
        <taxon>Eukaryota</taxon>
        <taxon>Metazoa</taxon>
        <taxon>Chordata</taxon>
        <taxon>Craniata</taxon>
        <taxon>Vertebrata</taxon>
        <taxon>Euteleostomi</taxon>
        <taxon>Actinopterygii</taxon>
        <taxon>Neopterygii</taxon>
        <taxon>Teleostei</taxon>
        <taxon>Protacanthopterygii</taxon>
        <taxon>Esociformes</taxon>
        <taxon>Esocidae</taxon>
        <taxon>Esox</taxon>
    </lineage>
</organism>
<dbReference type="Proteomes" id="UP000265140">
    <property type="component" value="Chromosome 25"/>
</dbReference>
<reference evidence="2 3" key="1">
    <citation type="submission" date="2020-02" db="EMBL/GenBank/DDBJ databases">
        <title>Esox lucius (northern pike) genome, fEsoLuc1, primary haplotype.</title>
        <authorList>
            <person name="Myers G."/>
            <person name="Karagic N."/>
            <person name="Meyer A."/>
            <person name="Pippel M."/>
            <person name="Reichard M."/>
            <person name="Winkler S."/>
            <person name="Tracey A."/>
            <person name="Sims Y."/>
            <person name="Howe K."/>
            <person name="Rhie A."/>
            <person name="Formenti G."/>
            <person name="Durbin R."/>
            <person name="Fedrigo O."/>
            <person name="Jarvis E.D."/>
        </authorList>
    </citation>
    <scope>NUCLEOTIDE SEQUENCE [LARGE SCALE GENOMIC DNA]</scope>
</reference>
<dbReference type="Ensembl" id="ENSELUT00000087579.1">
    <property type="protein sequence ID" value="ENSELUP00000090722.1"/>
    <property type="gene ID" value="ENSELUG00000037713.1"/>
</dbReference>
<proteinExistence type="predicted"/>
<sequence>MAGTRTRTRIGSELSRYARAAAIAEELHHECSVLLELYRKKEEFPEDLAFSEERLVTVPPSSSQLSVYDRVWRLYSALLQCRTLLEGVVRREEVLGDGEVEAQYEGQKKTVTDRLGYLLEITRRLLVDGDGNAALTPGPENPELSDPKNGGLFVLKRGIYRVYSELEHWALAASKSLRALDPGAAAPKERGKRARNRGKRARR</sequence>
<reference evidence="2" key="2">
    <citation type="submission" date="2025-08" db="UniProtKB">
        <authorList>
            <consortium name="Ensembl"/>
        </authorList>
    </citation>
    <scope>IDENTIFICATION</scope>
</reference>
<evidence type="ECO:0000313" key="2">
    <source>
        <dbReference type="Ensembl" id="ENSELUP00000090722.1"/>
    </source>
</evidence>
<dbReference type="SUPFAM" id="SSF47266">
    <property type="entry name" value="4-helical cytokines"/>
    <property type="match status" value="1"/>
</dbReference>
<dbReference type="InterPro" id="IPR000151">
    <property type="entry name" value="Ciliary_neurotrophic_fac_CNTF"/>
</dbReference>
<dbReference type="GeneTree" id="ENSGT00540000073610"/>
<dbReference type="AlphaFoldDB" id="A0AAY5KW54"/>
<dbReference type="GO" id="GO:0043524">
    <property type="term" value="P:negative regulation of neuron apoptotic process"/>
    <property type="evidence" value="ECO:0007669"/>
    <property type="project" value="InterPro"/>
</dbReference>
<keyword evidence="3" id="KW-1185">Reference proteome</keyword>
<dbReference type="KEGG" id="els:105029796"/>
<accession>A0AAY5KW54</accession>
<evidence type="ECO:0000313" key="3">
    <source>
        <dbReference type="Proteomes" id="UP000265140"/>
    </source>
</evidence>
<feature type="region of interest" description="Disordered" evidence="1">
    <location>
        <begin position="180"/>
        <end position="203"/>
    </location>
</feature>
<name>A0AAY5KW54_ESOLU</name>
<dbReference type="Gene3D" id="1.20.1250.10">
    <property type="match status" value="1"/>
</dbReference>
<dbReference type="InterPro" id="IPR009079">
    <property type="entry name" value="4_helix_cytokine-like_core"/>
</dbReference>